<keyword evidence="1" id="KW-0812">Transmembrane</keyword>
<evidence type="ECO:0000313" key="2">
    <source>
        <dbReference type="EMBL" id="RSK37222.1"/>
    </source>
</evidence>
<dbReference type="RefSeq" id="WP_125425649.1">
    <property type="nucleotide sequence ID" value="NZ_RWIS01000001.1"/>
</dbReference>
<feature type="transmembrane region" description="Helical" evidence="1">
    <location>
        <begin position="208"/>
        <end position="226"/>
    </location>
</feature>
<dbReference type="AlphaFoldDB" id="A0A428JTE1"/>
<organism evidence="2 3">
    <name type="scientific">Hymenobacter metallilatus</name>
    <dbReference type="NCBI Taxonomy" id="2493666"/>
    <lineage>
        <taxon>Bacteria</taxon>
        <taxon>Pseudomonadati</taxon>
        <taxon>Bacteroidota</taxon>
        <taxon>Cytophagia</taxon>
        <taxon>Cytophagales</taxon>
        <taxon>Hymenobacteraceae</taxon>
        <taxon>Hymenobacter</taxon>
    </lineage>
</organism>
<dbReference type="OrthoDB" id="872766at2"/>
<keyword evidence="1" id="KW-0472">Membrane</keyword>
<gene>
    <name evidence="2" type="ORF">EI290_00750</name>
</gene>
<evidence type="ECO:0000256" key="1">
    <source>
        <dbReference type="SAM" id="Phobius"/>
    </source>
</evidence>
<keyword evidence="1" id="KW-1133">Transmembrane helix</keyword>
<protein>
    <submittedName>
        <fullName evidence="2">M50 family peptidase</fullName>
    </submittedName>
</protein>
<dbReference type="EMBL" id="RWIS01000001">
    <property type="protein sequence ID" value="RSK37222.1"/>
    <property type="molecule type" value="Genomic_DNA"/>
</dbReference>
<feature type="transmembrane region" description="Helical" evidence="1">
    <location>
        <begin position="81"/>
        <end position="100"/>
    </location>
</feature>
<feature type="transmembrane region" description="Helical" evidence="1">
    <location>
        <begin position="44"/>
        <end position="61"/>
    </location>
</feature>
<sequence length="435" mass="49515">MLLNIVYFQVLFSVRAIFTLQILDFSKPDAPLTPEQKRRRNLRFNLTLLAVLWGIILALHWNEWWALLQLRSTTTGLPWPIIVSWWGLMAPVAYFGFILLHEGGHTLMGWLAGFRLLSFSAGPLHLTQQADGWQWKLQPQRDKLSGFVATYPVHPHHLRGRYALLIAGGPLANLLTGGLALYAHYRWLVPYGYTLSGPLYLLDAANCVFGWLSILVGALNLLPLTLSTGHIIDGKRLWDLARGGSAMHQHVGLLYFQYLHHQGTRPRDWDLAAVTAFAEYHSHSVLDLYAHYLAYCYYHDCRDLEKLRLHLNEALDRRKLGPKSMQQHILAEAAYVAALHTHNHEQARYWLDKAQQIKPFTDEEALFARAAVAHIEGNNKEANRLLQAARLQTQQAPHISNRAPAQECFDDLQARIDQAASQPRPVQLETNCNVC</sequence>
<comment type="caution">
    <text evidence="2">The sequence shown here is derived from an EMBL/GenBank/DDBJ whole genome shotgun (WGS) entry which is preliminary data.</text>
</comment>
<dbReference type="Proteomes" id="UP000280066">
    <property type="component" value="Unassembled WGS sequence"/>
</dbReference>
<evidence type="ECO:0000313" key="3">
    <source>
        <dbReference type="Proteomes" id="UP000280066"/>
    </source>
</evidence>
<accession>A0A428JTE1</accession>
<feature type="transmembrane region" description="Helical" evidence="1">
    <location>
        <begin position="162"/>
        <end position="188"/>
    </location>
</feature>
<keyword evidence="3" id="KW-1185">Reference proteome</keyword>
<proteinExistence type="predicted"/>
<reference evidence="2 3" key="1">
    <citation type="submission" date="2018-12" db="EMBL/GenBank/DDBJ databases">
        <authorList>
            <person name="Feng G."/>
            <person name="Zhu H."/>
        </authorList>
    </citation>
    <scope>NUCLEOTIDE SEQUENCE [LARGE SCALE GENOMIC DNA]</scope>
    <source>
        <strain evidence="2 3">9PBR-2</strain>
    </source>
</reference>
<name>A0A428JTE1_9BACT</name>